<proteinExistence type="predicted"/>
<gene>
    <name evidence="2" type="ORF">QYG89_08090</name>
</gene>
<organism evidence="2 3">
    <name type="scientific">Bacillus lumedeiriae</name>
    <dbReference type="NCBI Taxonomy" id="3058829"/>
    <lineage>
        <taxon>Bacteria</taxon>
        <taxon>Bacillati</taxon>
        <taxon>Bacillota</taxon>
        <taxon>Bacilli</taxon>
        <taxon>Bacillales</taxon>
        <taxon>Bacillaceae</taxon>
        <taxon>Bacillus</taxon>
    </lineage>
</organism>
<accession>A0ABW8I911</accession>
<sequence>MIKRTLSIIMLGACMYSALWLYNIQLGAIPFILLSFFLFYRALAVIRTKSKDEKLPEEVIQEETDEKKAEIFT</sequence>
<protein>
    <submittedName>
        <fullName evidence="2">Uncharacterized protein</fullName>
    </submittedName>
</protein>
<reference evidence="2 3" key="1">
    <citation type="submission" date="2023-07" db="EMBL/GenBank/DDBJ databases">
        <title>Bacillus lucianemedeirus sp. nov, a new species isolated from an immunobiological production facility.</title>
        <authorList>
            <person name="Costa L.V."/>
            <person name="Miranda R.V.S.L."/>
            <person name="Brandao M.L.L."/>
            <person name="Reis C.M.F."/>
            <person name="Frazao A.M."/>
            <person name="Cruz F.V."/>
            <person name="Baio P.V.P."/>
            <person name="Veras J.F.C."/>
            <person name="Ramos J.N."/>
            <person name="Vieira V."/>
        </authorList>
    </citation>
    <scope>NUCLEOTIDE SEQUENCE [LARGE SCALE GENOMIC DNA]</scope>
    <source>
        <strain evidence="2 3">B190/17</strain>
    </source>
</reference>
<name>A0ABW8I911_9BACI</name>
<dbReference type="RefSeq" id="WP_404316413.1">
    <property type="nucleotide sequence ID" value="NZ_JAUIYO010000004.1"/>
</dbReference>
<dbReference type="EMBL" id="JAUIYO010000004">
    <property type="protein sequence ID" value="MFK2825638.1"/>
    <property type="molecule type" value="Genomic_DNA"/>
</dbReference>
<evidence type="ECO:0000313" key="2">
    <source>
        <dbReference type="EMBL" id="MFK2825638.1"/>
    </source>
</evidence>
<feature type="transmembrane region" description="Helical" evidence="1">
    <location>
        <begin position="5"/>
        <end position="22"/>
    </location>
</feature>
<keyword evidence="1" id="KW-0472">Membrane</keyword>
<feature type="transmembrane region" description="Helical" evidence="1">
    <location>
        <begin position="28"/>
        <end position="46"/>
    </location>
</feature>
<evidence type="ECO:0000313" key="3">
    <source>
        <dbReference type="Proteomes" id="UP001619911"/>
    </source>
</evidence>
<keyword evidence="1" id="KW-0812">Transmembrane</keyword>
<keyword evidence="1" id="KW-1133">Transmembrane helix</keyword>
<comment type="caution">
    <text evidence="2">The sequence shown here is derived from an EMBL/GenBank/DDBJ whole genome shotgun (WGS) entry which is preliminary data.</text>
</comment>
<evidence type="ECO:0000256" key="1">
    <source>
        <dbReference type="SAM" id="Phobius"/>
    </source>
</evidence>
<keyword evidence="3" id="KW-1185">Reference proteome</keyword>
<dbReference type="Proteomes" id="UP001619911">
    <property type="component" value="Unassembled WGS sequence"/>
</dbReference>